<evidence type="ECO:0000313" key="2">
    <source>
        <dbReference type="Proteomes" id="UP001163835"/>
    </source>
</evidence>
<reference evidence="1" key="1">
    <citation type="submission" date="2022-09" db="EMBL/GenBank/DDBJ databases">
        <title>A Global Phylogenomic Analysis of the Shiitake Genus Lentinula.</title>
        <authorList>
            <consortium name="DOE Joint Genome Institute"/>
            <person name="Sierra-Patev S."/>
            <person name="Min B."/>
            <person name="Naranjo-Ortiz M."/>
            <person name="Looney B."/>
            <person name="Konkel Z."/>
            <person name="Slot J.C."/>
            <person name="Sakamoto Y."/>
            <person name="Steenwyk J.L."/>
            <person name="Rokas A."/>
            <person name="Carro J."/>
            <person name="Camarero S."/>
            <person name="Ferreira P."/>
            <person name="Molpeceres G."/>
            <person name="Ruiz-Duenas F.J."/>
            <person name="Serrano A."/>
            <person name="Henrissat B."/>
            <person name="Drula E."/>
            <person name="Hughes K.W."/>
            <person name="Mata J.L."/>
            <person name="Ishikawa N.K."/>
            <person name="Vargas-Isla R."/>
            <person name="Ushijima S."/>
            <person name="Smith C.A."/>
            <person name="Ahrendt S."/>
            <person name="Andreopoulos W."/>
            <person name="He G."/>
            <person name="Labutti K."/>
            <person name="Lipzen A."/>
            <person name="Ng V."/>
            <person name="Riley R."/>
            <person name="Sandor L."/>
            <person name="Barry K."/>
            <person name="Martinez A.T."/>
            <person name="Xiao Y."/>
            <person name="Gibbons J.G."/>
            <person name="Terashima K."/>
            <person name="Grigoriev I.V."/>
            <person name="Hibbett D.S."/>
        </authorList>
    </citation>
    <scope>NUCLEOTIDE SEQUENCE</scope>
    <source>
        <strain evidence="1">TMI1499</strain>
    </source>
</reference>
<keyword evidence="2" id="KW-1185">Reference proteome</keyword>
<proteinExistence type="predicted"/>
<dbReference type="EMBL" id="MU794966">
    <property type="protein sequence ID" value="KAJ3814532.1"/>
    <property type="molecule type" value="Genomic_DNA"/>
</dbReference>
<evidence type="ECO:0000313" key="1">
    <source>
        <dbReference type="EMBL" id="KAJ3814532.1"/>
    </source>
</evidence>
<gene>
    <name evidence="1" type="ORF">F5876DRAFT_32783</name>
</gene>
<accession>A0ACC1UBW2</accession>
<dbReference type="Proteomes" id="UP001163835">
    <property type="component" value="Unassembled WGS sequence"/>
</dbReference>
<sequence>MNTSLCSCGCLPYPAKPPRSIFSASSSPFALCNLLQAGTVQIELKSKNMPCFHTHAEDGWHLFNEVDFNDMVQASFEHLLESLQVLTSQRLMVATFCVNNVHSDMPSLIIRIYLVPYDLPGMNGSLSYHARKREHAQGHGLARRHMSILLPQIRPDQLSWSFGTADLNNKPTSILSNSTDRKHLAEIYANIPSPTPGKLKNRSSIVSRLLDPDDPIGESLGLRSLLLRYQRESVATMLEREEHAHLNTPNPLYLTVKTMDGNVFYYQPGTTEILREKSMVSLPPGGVLCEELGTGKTLIILALVLGTMKQLSKPEESVIDTRPALTPLAFQRFPSGEFSSIRERFPRKEKMTAVSSESRVPSFRDLLLHQLCSNPDIRVPNTSTVTGVALKERQRHLSETFDLPAFESLRNLQKGNLPFYFHFQDDHTLTDFRTSDRGRDNPGPRIMYLSVATLIVLPPNLISQWDREIHKHCKEMPRVLIVRSNTVLPPARDLAANYDIILITYSRFCDEDRKANIANAHTWKLCKCFGIEDPRVSLQPKCRCKTPDISPLLQIRWKRLVVDEGHNSSSLSTRFTPFAQQLSVQARWIVTGTPTTNLLGLSFGESGTEKSNENQSETPVHSQSISELEDEGSFLNNGEPNELLLAKSYACISARIWNASDNRDITKLMTMVSQFIGVKFLADGQVIRTHIKDALFTEKGPLPGGVDMLVQIMGEMMIRHQISDVEKEITLPKLTQESVLLDLDPLMTISYNALQAGIALNAIDSERKDRDYLFHPTNAEYLQLTVKNMSQLMFWSVDSKLYNVEDIVKQAEELLSKVKEGKKDIPECDVVQVRKALRHSRIASQNNLWNLVQMHEYMPYLVFNIPPPILKEWSRLPDHLIPADRLLQLQQRVHRCPLSDEIQLCSFGREISEIDNQHRLILEELTQKRGKRKEKEKKPALPVVLTNLKTQTARRKASSNDRDHRIREMRKDLQASLARLDALEDDGSPVVSSSLKIKIPASMNQNSILLYQSPVAHAHVQSTASSKLNYILEEVQKHSVEEKFLIFSDSPLTLSHIHEALNLLQINNLQFTSQTSALEREQLVLTFETSTTYRVFLMELKHGARGLNLVSASRVIFCEPVWQADVESQAIKRAHRIGQVKPVTVKTLVIRGTAEEKMMERRQQLKSIPGKAPKLLEEAGMRHFIANPEFIESHGHPGVATPRCNFPLFRLPHLNESSPPVTTGHKRVRSEDPIQSSDTTQKNRRTVRFV</sequence>
<name>A0ACC1UBW2_9AGAR</name>
<protein>
    <submittedName>
        <fullName evidence="1">Uncharacterized protein</fullName>
    </submittedName>
</protein>
<comment type="caution">
    <text evidence="1">The sequence shown here is derived from an EMBL/GenBank/DDBJ whole genome shotgun (WGS) entry which is preliminary data.</text>
</comment>
<organism evidence="1 2">
    <name type="scientific">Lentinula aff. lateritia</name>
    <dbReference type="NCBI Taxonomy" id="2804960"/>
    <lineage>
        <taxon>Eukaryota</taxon>
        <taxon>Fungi</taxon>
        <taxon>Dikarya</taxon>
        <taxon>Basidiomycota</taxon>
        <taxon>Agaricomycotina</taxon>
        <taxon>Agaricomycetes</taxon>
        <taxon>Agaricomycetidae</taxon>
        <taxon>Agaricales</taxon>
        <taxon>Marasmiineae</taxon>
        <taxon>Omphalotaceae</taxon>
        <taxon>Lentinula</taxon>
    </lineage>
</organism>